<name>A0A1E3LZB9_9SPHN</name>
<dbReference type="Gene3D" id="1.10.443.10">
    <property type="entry name" value="Intergrase catalytic core"/>
    <property type="match status" value="1"/>
</dbReference>
<dbReference type="InterPro" id="IPR002104">
    <property type="entry name" value="Integrase_catalytic"/>
</dbReference>
<dbReference type="AlphaFoldDB" id="A0A1E3LZB9"/>
<feature type="domain" description="Tyr recombinase" evidence="2">
    <location>
        <begin position="1"/>
        <end position="99"/>
    </location>
</feature>
<gene>
    <name evidence="3" type="ORF">BFL28_15555</name>
</gene>
<reference evidence="3 4" key="1">
    <citation type="submission" date="2016-08" db="EMBL/GenBank/DDBJ databases">
        <title>Draft genome of the agarase producing Sphingomonas sp. MCT13.</title>
        <authorList>
            <person name="D'Andrea M.M."/>
            <person name="Rossolini G.M."/>
            <person name="Thaller M.C."/>
        </authorList>
    </citation>
    <scope>NUCLEOTIDE SEQUENCE [LARGE SCALE GENOMIC DNA]</scope>
    <source>
        <strain evidence="3 4">MCT13</strain>
    </source>
</reference>
<sequence length="111" mass="12366">MAIDVIRQIKRRDGARYLFPSRFDPAKPLGSIKHSWQTARYEAKLGDLRIHDLRHSAASFMINSGVDLFAVGRVLGHACYQSTQRYSHLANDTLLAAVEAGAKKQAVDWAA</sequence>
<dbReference type="InterPro" id="IPR013762">
    <property type="entry name" value="Integrase-like_cat_sf"/>
</dbReference>
<dbReference type="InterPro" id="IPR011010">
    <property type="entry name" value="DNA_brk_join_enz"/>
</dbReference>
<dbReference type="PROSITE" id="PS51898">
    <property type="entry name" value="TYR_RECOMBINASE"/>
    <property type="match status" value="1"/>
</dbReference>
<comment type="caution">
    <text evidence="3">The sequence shown here is derived from an EMBL/GenBank/DDBJ whole genome shotgun (WGS) entry which is preliminary data.</text>
</comment>
<dbReference type="GO" id="GO:0003677">
    <property type="term" value="F:DNA binding"/>
    <property type="evidence" value="ECO:0007669"/>
    <property type="project" value="InterPro"/>
</dbReference>
<dbReference type="GO" id="GO:0006310">
    <property type="term" value="P:DNA recombination"/>
    <property type="evidence" value="ECO:0007669"/>
    <property type="project" value="UniProtKB-KW"/>
</dbReference>
<keyword evidence="1" id="KW-0233">DNA recombination</keyword>
<keyword evidence="4" id="KW-1185">Reference proteome</keyword>
<dbReference type="Pfam" id="PF00589">
    <property type="entry name" value="Phage_integrase"/>
    <property type="match status" value="1"/>
</dbReference>
<proteinExistence type="predicted"/>
<dbReference type="STRING" id="1888892.BFL28_15555"/>
<evidence type="ECO:0000259" key="2">
    <source>
        <dbReference type="PROSITE" id="PS51898"/>
    </source>
</evidence>
<accession>A0A1E3LZB9</accession>
<organism evidence="3 4">
    <name type="scientific">Sphingomonas turrisvirgatae</name>
    <dbReference type="NCBI Taxonomy" id="1888892"/>
    <lineage>
        <taxon>Bacteria</taxon>
        <taxon>Pseudomonadati</taxon>
        <taxon>Pseudomonadota</taxon>
        <taxon>Alphaproteobacteria</taxon>
        <taxon>Sphingomonadales</taxon>
        <taxon>Sphingomonadaceae</taxon>
        <taxon>Sphingomonas</taxon>
    </lineage>
</organism>
<evidence type="ECO:0000256" key="1">
    <source>
        <dbReference type="ARBA" id="ARBA00023172"/>
    </source>
</evidence>
<evidence type="ECO:0000313" key="3">
    <source>
        <dbReference type="EMBL" id="ODP38140.1"/>
    </source>
</evidence>
<dbReference type="Proteomes" id="UP000094487">
    <property type="component" value="Unassembled WGS sequence"/>
</dbReference>
<dbReference type="SUPFAM" id="SSF56349">
    <property type="entry name" value="DNA breaking-rejoining enzymes"/>
    <property type="match status" value="1"/>
</dbReference>
<dbReference type="GO" id="GO:0015074">
    <property type="term" value="P:DNA integration"/>
    <property type="evidence" value="ECO:0007669"/>
    <property type="project" value="InterPro"/>
</dbReference>
<dbReference type="EMBL" id="MDDS01000019">
    <property type="protein sequence ID" value="ODP38140.1"/>
    <property type="molecule type" value="Genomic_DNA"/>
</dbReference>
<evidence type="ECO:0000313" key="4">
    <source>
        <dbReference type="Proteomes" id="UP000094487"/>
    </source>
</evidence>
<protein>
    <recommendedName>
        <fullName evidence="2">Tyr recombinase domain-containing protein</fullName>
    </recommendedName>
</protein>